<accession>K7QYZ6</accession>
<reference evidence="3 4" key="1">
    <citation type="journal article" date="2013" name="Genome Announc.">
        <title>Whole Genome Sequencing of Thermus oshimai JL-2 and Thermus thermophilus JL-18, Incomplete Denitrifiers from the United States Great Basin.</title>
        <authorList>
            <person name="Murugapiran S.K."/>
            <person name="Huntemann M."/>
            <person name="Wei C.L."/>
            <person name="Han J."/>
            <person name="Detter J.C."/>
            <person name="Han C.S."/>
            <person name="Erkkila T.H."/>
            <person name="Teshima H."/>
            <person name="Chen A."/>
            <person name="Kyrpides N."/>
            <person name="Mavrommatis K."/>
            <person name="Markowitz V."/>
            <person name="Szeto E."/>
            <person name="Ivanova N."/>
            <person name="Pagani I."/>
            <person name="Lam J."/>
            <person name="McDonald A.I."/>
            <person name="Dodsworth J.A."/>
            <person name="Pati A."/>
            <person name="Goodwin L."/>
            <person name="Peters L."/>
            <person name="Pitluck S."/>
            <person name="Woyke T."/>
            <person name="Hedlund B.P."/>
        </authorList>
    </citation>
    <scope>NUCLEOTIDE SEQUENCE</scope>
    <source>
        <strain evidence="3 4">JL-2</strain>
    </source>
</reference>
<dbReference type="eggNOG" id="COG2161">
    <property type="taxonomic scope" value="Bacteria"/>
</dbReference>
<sequence>MERIWPLQEAKARFSEVVERALRGMPQVVSRRGKERVVLLRYEDYLALKGETQSLLAALRPPEPLEEELVEALFRREEAPYREAGL</sequence>
<evidence type="ECO:0000256" key="2">
    <source>
        <dbReference type="RuleBase" id="RU362080"/>
    </source>
</evidence>
<dbReference type="PATRIC" id="fig|751945.3.peg.938"/>
<evidence type="ECO:0000256" key="1">
    <source>
        <dbReference type="ARBA" id="ARBA00009981"/>
    </source>
</evidence>
<dbReference type="OrthoDB" id="361531at2"/>
<keyword evidence="4" id="KW-1185">Reference proteome</keyword>
<dbReference type="EMBL" id="CP003249">
    <property type="protein sequence ID" value="AFV76000.1"/>
    <property type="molecule type" value="Genomic_DNA"/>
</dbReference>
<dbReference type="Gene3D" id="3.40.1620.10">
    <property type="entry name" value="YefM-like domain"/>
    <property type="match status" value="1"/>
</dbReference>
<dbReference type="KEGG" id="tos:Theos_0945"/>
<dbReference type="HOGENOM" id="CLU_163140_1_3_0"/>
<dbReference type="SUPFAM" id="SSF143120">
    <property type="entry name" value="YefM-like"/>
    <property type="match status" value="1"/>
</dbReference>
<proteinExistence type="inferred from homology"/>
<dbReference type="Pfam" id="PF02604">
    <property type="entry name" value="PhdYeFM_antitox"/>
    <property type="match status" value="1"/>
</dbReference>
<dbReference type="RefSeq" id="WP_016329191.1">
    <property type="nucleotide sequence ID" value="NC_019386.1"/>
</dbReference>
<dbReference type="NCBIfam" id="TIGR01552">
    <property type="entry name" value="phd_fam"/>
    <property type="match status" value="1"/>
</dbReference>
<protein>
    <recommendedName>
        <fullName evidence="2">Antitoxin</fullName>
    </recommendedName>
</protein>
<evidence type="ECO:0000313" key="4">
    <source>
        <dbReference type="Proteomes" id="UP000000211"/>
    </source>
</evidence>
<organism evidence="3 4">
    <name type="scientific">Thermus oshimai JL-2</name>
    <dbReference type="NCBI Taxonomy" id="751945"/>
    <lineage>
        <taxon>Bacteria</taxon>
        <taxon>Thermotogati</taxon>
        <taxon>Deinococcota</taxon>
        <taxon>Deinococci</taxon>
        <taxon>Thermales</taxon>
        <taxon>Thermaceae</taxon>
        <taxon>Thermus</taxon>
    </lineage>
</organism>
<dbReference type="InterPro" id="IPR006442">
    <property type="entry name" value="Antitoxin_Phd/YefM"/>
</dbReference>
<name>K7QYZ6_THEOS</name>
<dbReference type="STRING" id="751945.Theos_0945"/>
<gene>
    <name evidence="3" type="ORF">Theos_0945</name>
</gene>
<comment type="similarity">
    <text evidence="1 2">Belongs to the phD/YefM antitoxin family.</text>
</comment>
<dbReference type="AlphaFoldDB" id="K7QYZ6"/>
<comment type="function">
    <text evidence="2">Antitoxin component of a type II toxin-antitoxin (TA) system.</text>
</comment>
<evidence type="ECO:0000313" key="3">
    <source>
        <dbReference type="EMBL" id="AFV76000.1"/>
    </source>
</evidence>
<dbReference type="InterPro" id="IPR036165">
    <property type="entry name" value="YefM-like_sf"/>
</dbReference>
<dbReference type="Proteomes" id="UP000000211">
    <property type="component" value="Chromosome"/>
</dbReference>